<evidence type="ECO:0000256" key="10">
    <source>
        <dbReference type="ARBA" id="ARBA00022853"/>
    </source>
</evidence>
<dbReference type="GO" id="GO:0005634">
    <property type="term" value="C:nucleus"/>
    <property type="evidence" value="ECO:0007669"/>
    <property type="project" value="UniProtKB-SubCell"/>
</dbReference>
<organism evidence="18 19">
    <name type="scientific">Cystoisospora suis</name>
    <dbReference type="NCBI Taxonomy" id="483139"/>
    <lineage>
        <taxon>Eukaryota</taxon>
        <taxon>Sar</taxon>
        <taxon>Alveolata</taxon>
        <taxon>Apicomplexa</taxon>
        <taxon>Conoidasida</taxon>
        <taxon>Coccidia</taxon>
        <taxon>Eucoccidiorida</taxon>
        <taxon>Eimeriorina</taxon>
        <taxon>Sarcocystidae</taxon>
        <taxon>Cystoisospora</taxon>
    </lineage>
</organism>
<dbReference type="Proteomes" id="UP000221165">
    <property type="component" value="Unassembled WGS sequence"/>
</dbReference>
<keyword evidence="5 14" id="KW-0808">Transferase</keyword>
<feature type="compositionally biased region" description="Polar residues" evidence="16">
    <location>
        <begin position="176"/>
        <end position="190"/>
    </location>
</feature>
<reference evidence="18 19" key="1">
    <citation type="journal article" date="2017" name="Int. J. Parasitol.">
        <title>The genome of the protozoan parasite Cystoisospora suis and a reverse vaccinology approach to identify vaccine candidates.</title>
        <authorList>
            <person name="Palmieri N."/>
            <person name="Shrestha A."/>
            <person name="Ruttkowski B."/>
            <person name="Beck T."/>
            <person name="Vogl C."/>
            <person name="Tomley F."/>
            <person name="Blake D.P."/>
            <person name="Joachim A."/>
        </authorList>
    </citation>
    <scope>NUCLEOTIDE SEQUENCE [LARGE SCALE GENOMIC DNA]</scope>
    <source>
        <strain evidence="18 19">Wien I</strain>
    </source>
</reference>
<dbReference type="GeneID" id="94423875"/>
<feature type="compositionally biased region" description="Low complexity" evidence="16">
    <location>
        <begin position="191"/>
        <end position="201"/>
    </location>
</feature>
<evidence type="ECO:0000256" key="8">
    <source>
        <dbReference type="ARBA" id="ARBA00022786"/>
    </source>
</evidence>
<keyword evidence="12 14" id="KW-0539">Nucleus</keyword>
<dbReference type="CDD" id="cd16499">
    <property type="entry name" value="RING-HC_Bre1-like"/>
    <property type="match status" value="1"/>
</dbReference>
<dbReference type="EMBL" id="MIGC01000177">
    <property type="protein sequence ID" value="PHJ25719.1"/>
    <property type="molecule type" value="Genomic_DNA"/>
</dbReference>
<dbReference type="EC" id="2.3.2.27" evidence="14"/>
<evidence type="ECO:0000256" key="6">
    <source>
        <dbReference type="ARBA" id="ARBA00022723"/>
    </source>
</evidence>
<feature type="compositionally biased region" description="Polar residues" evidence="16">
    <location>
        <begin position="239"/>
        <end position="260"/>
    </location>
</feature>
<feature type="compositionally biased region" description="Low complexity" evidence="16">
    <location>
        <begin position="90"/>
        <end position="102"/>
    </location>
</feature>
<dbReference type="GO" id="GO:0006325">
    <property type="term" value="P:chromatin organization"/>
    <property type="evidence" value="ECO:0007669"/>
    <property type="project" value="UniProtKB-KW"/>
</dbReference>
<dbReference type="GO" id="GO:0008270">
    <property type="term" value="F:zinc ion binding"/>
    <property type="evidence" value="ECO:0007669"/>
    <property type="project" value="UniProtKB-KW"/>
</dbReference>
<dbReference type="PANTHER" id="PTHR23163:SF0">
    <property type="entry name" value="E3 UBIQUITIN-PROTEIN LIGASE BRE1"/>
    <property type="match status" value="1"/>
</dbReference>
<protein>
    <recommendedName>
        <fullName evidence="14">E3 ubiquitin protein ligase</fullName>
        <ecNumber evidence="14">2.3.2.27</ecNumber>
    </recommendedName>
</protein>
<dbReference type="InterPro" id="IPR013083">
    <property type="entry name" value="Znf_RING/FYVE/PHD"/>
</dbReference>
<evidence type="ECO:0000256" key="13">
    <source>
        <dbReference type="PROSITE-ProRule" id="PRU00175"/>
    </source>
</evidence>
<dbReference type="AlphaFoldDB" id="A0A2C6LE35"/>
<dbReference type="GO" id="GO:0033503">
    <property type="term" value="C:HULC complex"/>
    <property type="evidence" value="ECO:0007669"/>
    <property type="project" value="TreeGrafter"/>
</dbReference>
<keyword evidence="7 13" id="KW-0863">Zinc-finger</keyword>
<comment type="similarity">
    <text evidence="4 14">Belongs to the BRE1 family.</text>
</comment>
<evidence type="ECO:0000259" key="17">
    <source>
        <dbReference type="PROSITE" id="PS50089"/>
    </source>
</evidence>
<dbReference type="UniPathway" id="UPA00143"/>
<dbReference type="SMART" id="SM00184">
    <property type="entry name" value="RING"/>
    <property type="match status" value="1"/>
</dbReference>
<sequence length="634" mass="71342">MQHDQLKSAGTQMLMRNERMRKEKQSLIEVVRVKDEIIHKLHLHLITEEKKRQREKTEGGGGEGEREGEKDSARKEGGVDTPEDSLTKPSISASSPSFSSSSLNEKKEMCESEKTSSSKEAETTERKEKREEDLQTKICRKTGEGDVMKKREGEGGRPAERTKGDLKTEGHEEENIPSSSSCEMKTLSPQESSKASSGISRSGRRGEKEEEAENRFPSSKQEEAPHGERKNEVAPSKMISPSSPQTNQDEKNTSTGGPSQQERRDDVSAVGKESGQAPNLLSNSSLSAGGSVRTSRRPSVSLGGDSTASSVDLFEAAGTAGASGEGGGEEEAWKAAKLKIENDALRRRLSDYDQLDAEIVTLRQQYGRVSEELEEISKAFEERQTFCEHLIKQIKEKDEALAEQRSRNASFGQQQQMFSRICRLHDQKLLLLHQQYEQQNSGANCRAYLDALQQANARATIADQQREEVVASYHQIHAARDATFKEKEEALARLSSVIEANKALDASFQESVSKRTLLENELRKLVDTKADLEKRIEKLKQKEEKQDRKRAHTAALDDLSMKDLQLLKDENELMRRRLVCFVCNERFKTHIISKCGHMFCQACLEKNVKTRNRKCPHCKAPFDQKDIRKVYLDN</sequence>
<keyword evidence="19" id="KW-1185">Reference proteome</keyword>
<dbReference type="InterPro" id="IPR017907">
    <property type="entry name" value="Znf_RING_CS"/>
</dbReference>
<evidence type="ECO:0000313" key="19">
    <source>
        <dbReference type="Proteomes" id="UP000221165"/>
    </source>
</evidence>
<feature type="region of interest" description="Disordered" evidence="16">
    <location>
        <begin position="42"/>
        <end position="307"/>
    </location>
</feature>
<comment type="catalytic activity">
    <reaction evidence="1 14">
        <text>S-ubiquitinyl-[E2 ubiquitin-conjugating enzyme]-L-cysteine + [acceptor protein]-L-lysine = [E2 ubiquitin-conjugating enzyme]-L-cysteine + N(6)-ubiquitinyl-[acceptor protein]-L-lysine.</text>
        <dbReference type="EC" id="2.3.2.27"/>
    </reaction>
</comment>
<keyword evidence="11 14" id="KW-0175">Coiled coil</keyword>
<keyword evidence="6 14" id="KW-0479">Metal-binding</keyword>
<evidence type="ECO:0000313" key="18">
    <source>
        <dbReference type="EMBL" id="PHJ25719.1"/>
    </source>
</evidence>
<dbReference type="InterPro" id="IPR013956">
    <property type="entry name" value="E3_ubiquit_lig_Bre1"/>
</dbReference>
<dbReference type="PANTHER" id="PTHR23163">
    <property type="entry name" value="RING FINGER PROTEIN-RELATED"/>
    <property type="match status" value="1"/>
</dbReference>
<keyword evidence="9 14" id="KW-0862">Zinc</keyword>
<evidence type="ECO:0000256" key="3">
    <source>
        <dbReference type="ARBA" id="ARBA00004906"/>
    </source>
</evidence>
<evidence type="ECO:0000256" key="12">
    <source>
        <dbReference type="ARBA" id="ARBA00023242"/>
    </source>
</evidence>
<proteinExistence type="inferred from homology"/>
<dbReference type="Gene3D" id="3.30.40.10">
    <property type="entry name" value="Zinc/RING finger domain, C3HC4 (zinc finger)"/>
    <property type="match status" value="1"/>
</dbReference>
<evidence type="ECO:0000256" key="1">
    <source>
        <dbReference type="ARBA" id="ARBA00000900"/>
    </source>
</evidence>
<gene>
    <name evidence="18" type="ORF">CSUI_000430</name>
</gene>
<keyword evidence="8 14" id="KW-0833">Ubl conjugation pathway</keyword>
<evidence type="ECO:0000256" key="14">
    <source>
        <dbReference type="RuleBase" id="RU365038"/>
    </source>
</evidence>
<keyword evidence="10 14" id="KW-0156">Chromatin regulator</keyword>
<feature type="coiled-coil region" evidence="15">
    <location>
        <begin position="515"/>
        <end position="549"/>
    </location>
</feature>
<dbReference type="PROSITE" id="PS50089">
    <property type="entry name" value="ZF_RING_2"/>
    <property type="match status" value="1"/>
</dbReference>
<accession>A0A2C6LE35</accession>
<feature type="region of interest" description="Disordered" evidence="16">
    <location>
        <begin position="1"/>
        <end position="20"/>
    </location>
</feature>
<evidence type="ECO:0000256" key="11">
    <source>
        <dbReference type="ARBA" id="ARBA00023054"/>
    </source>
</evidence>
<feature type="coiled-coil region" evidence="15">
    <location>
        <begin position="335"/>
        <end position="407"/>
    </location>
</feature>
<dbReference type="PROSITE" id="PS00518">
    <property type="entry name" value="ZF_RING_1"/>
    <property type="match status" value="1"/>
</dbReference>
<comment type="pathway">
    <text evidence="3 14">Protein modification; protein ubiquitination.</text>
</comment>
<feature type="compositionally biased region" description="Basic and acidic residues" evidence="16">
    <location>
        <begin position="42"/>
        <end position="78"/>
    </location>
</feature>
<feature type="compositionally biased region" description="Basic and acidic residues" evidence="16">
    <location>
        <begin position="104"/>
        <end position="174"/>
    </location>
</feature>
<evidence type="ECO:0000256" key="15">
    <source>
        <dbReference type="SAM" id="Coils"/>
    </source>
</evidence>
<comment type="subcellular location">
    <subcellularLocation>
        <location evidence="2 14">Nucleus</location>
    </subcellularLocation>
</comment>
<evidence type="ECO:0000256" key="16">
    <source>
        <dbReference type="SAM" id="MobiDB-lite"/>
    </source>
</evidence>
<evidence type="ECO:0000256" key="5">
    <source>
        <dbReference type="ARBA" id="ARBA00022679"/>
    </source>
</evidence>
<dbReference type="Pfam" id="PF13920">
    <property type="entry name" value="zf-C3HC4_3"/>
    <property type="match status" value="1"/>
</dbReference>
<evidence type="ECO:0000256" key="4">
    <source>
        <dbReference type="ARBA" id="ARBA00005555"/>
    </source>
</evidence>
<dbReference type="SUPFAM" id="SSF57850">
    <property type="entry name" value="RING/U-box"/>
    <property type="match status" value="1"/>
</dbReference>
<dbReference type="GO" id="GO:0016567">
    <property type="term" value="P:protein ubiquitination"/>
    <property type="evidence" value="ECO:0007669"/>
    <property type="project" value="UniProtKB-UniRule"/>
</dbReference>
<dbReference type="VEuPathDB" id="ToxoDB:CSUI_000430"/>
<dbReference type="GO" id="GO:0061630">
    <property type="term" value="F:ubiquitin protein ligase activity"/>
    <property type="evidence" value="ECO:0007669"/>
    <property type="project" value="UniProtKB-EC"/>
</dbReference>
<dbReference type="OrthoDB" id="10266039at2759"/>
<feature type="domain" description="RING-type" evidence="17">
    <location>
        <begin position="580"/>
        <end position="619"/>
    </location>
</feature>
<evidence type="ECO:0000256" key="7">
    <source>
        <dbReference type="ARBA" id="ARBA00022771"/>
    </source>
</evidence>
<dbReference type="InterPro" id="IPR001841">
    <property type="entry name" value="Znf_RING"/>
</dbReference>
<comment type="caution">
    <text evidence="18">The sequence shown here is derived from an EMBL/GenBank/DDBJ whole genome shotgun (WGS) entry which is preliminary data.</text>
</comment>
<dbReference type="RefSeq" id="XP_067927365.1">
    <property type="nucleotide sequence ID" value="XM_068060664.1"/>
</dbReference>
<name>A0A2C6LE35_9APIC</name>
<evidence type="ECO:0000256" key="2">
    <source>
        <dbReference type="ARBA" id="ARBA00004123"/>
    </source>
</evidence>
<evidence type="ECO:0000256" key="9">
    <source>
        <dbReference type="ARBA" id="ARBA00022833"/>
    </source>
</evidence>
<feature type="compositionally biased region" description="Basic and acidic residues" evidence="16">
    <location>
        <begin position="220"/>
        <end position="232"/>
    </location>
</feature>